<comment type="caution">
    <text evidence="1">The sequence shown here is derived from an EMBL/GenBank/DDBJ whole genome shotgun (WGS) entry which is preliminary data.</text>
</comment>
<keyword evidence="1" id="KW-0808">Transferase</keyword>
<dbReference type="SUPFAM" id="SSF53756">
    <property type="entry name" value="UDP-Glycosyltransferase/glycogen phosphorylase"/>
    <property type="match status" value="1"/>
</dbReference>
<dbReference type="EC" id="2.4.-.-" evidence="1"/>
<keyword evidence="1" id="KW-0328">Glycosyltransferase</keyword>
<dbReference type="Pfam" id="PF13692">
    <property type="entry name" value="Glyco_trans_1_4"/>
    <property type="match status" value="1"/>
</dbReference>
<organism evidence="1 2">
    <name type="scientific">Mucilaginibacter lutimaris</name>
    <dbReference type="NCBI Taxonomy" id="931629"/>
    <lineage>
        <taxon>Bacteria</taxon>
        <taxon>Pseudomonadati</taxon>
        <taxon>Bacteroidota</taxon>
        <taxon>Sphingobacteriia</taxon>
        <taxon>Sphingobacteriales</taxon>
        <taxon>Sphingobacteriaceae</taxon>
        <taxon>Mucilaginibacter</taxon>
    </lineage>
</organism>
<dbReference type="RefSeq" id="WP_377138364.1">
    <property type="nucleotide sequence ID" value="NZ_JBHTIA010000003.1"/>
</dbReference>
<protein>
    <submittedName>
        <fullName evidence="1">Glycosyltransferase</fullName>
        <ecNumber evidence="1">2.4.-.-</ecNumber>
    </submittedName>
</protein>
<dbReference type="EMBL" id="JBHTIA010000003">
    <property type="protein sequence ID" value="MFD0763864.1"/>
    <property type="molecule type" value="Genomic_DNA"/>
</dbReference>
<dbReference type="Gene3D" id="3.40.50.2000">
    <property type="entry name" value="Glycogen Phosphorylase B"/>
    <property type="match status" value="1"/>
</dbReference>
<evidence type="ECO:0000313" key="1">
    <source>
        <dbReference type="EMBL" id="MFD0763864.1"/>
    </source>
</evidence>
<reference evidence="2" key="1">
    <citation type="journal article" date="2019" name="Int. J. Syst. Evol. Microbiol.">
        <title>The Global Catalogue of Microorganisms (GCM) 10K type strain sequencing project: providing services to taxonomists for standard genome sequencing and annotation.</title>
        <authorList>
            <consortium name="The Broad Institute Genomics Platform"/>
            <consortium name="The Broad Institute Genome Sequencing Center for Infectious Disease"/>
            <person name="Wu L."/>
            <person name="Ma J."/>
        </authorList>
    </citation>
    <scope>NUCLEOTIDE SEQUENCE [LARGE SCALE GENOMIC DNA]</scope>
    <source>
        <strain evidence="2">CCUG 60742</strain>
    </source>
</reference>
<dbReference type="GO" id="GO:0016757">
    <property type="term" value="F:glycosyltransferase activity"/>
    <property type="evidence" value="ECO:0007669"/>
    <property type="project" value="UniProtKB-KW"/>
</dbReference>
<proteinExistence type="predicted"/>
<gene>
    <name evidence="1" type="ORF">ACFQZI_03320</name>
</gene>
<dbReference type="PANTHER" id="PTHR12526:SF637">
    <property type="entry name" value="GLYCOSYLTRANSFERASE EPSF-RELATED"/>
    <property type="match status" value="1"/>
</dbReference>
<keyword evidence="2" id="KW-1185">Reference proteome</keyword>
<evidence type="ECO:0000313" key="2">
    <source>
        <dbReference type="Proteomes" id="UP001597073"/>
    </source>
</evidence>
<dbReference type="Proteomes" id="UP001597073">
    <property type="component" value="Unassembled WGS sequence"/>
</dbReference>
<accession>A0ABW2ZC90</accession>
<name>A0ABW2ZC90_9SPHI</name>
<dbReference type="PANTHER" id="PTHR12526">
    <property type="entry name" value="GLYCOSYLTRANSFERASE"/>
    <property type="match status" value="1"/>
</dbReference>
<sequence length="338" mass="38322">MSNIKFLVLGPRINHKQGAGGAVVLFENLIEELDLAGLSYTLIDTNKNNYRRKSLSILNIVYQYILLRKKHDVVFFNSSRDYIYLLPLFLFFNIISPKKIALRKFGGELDQDLTKPVKGAIIKSLLKRLDVLFVESKLLLNAVKKYNVNTHWFPNVRKKNTANGDLNTYNKQFAFISHIKASKGVNELLNAFKDLDSSYCLHFYGAVVEPALLDLITSTPNIEYKGQVLPANVYDTINKYDVIVLPTYYAGEGYPGILIEAYACGKPVISTNWKQVPEIVDDGSTGYLITPRSITELKAAITKINNDNYQVLRKNAIVKFYDFDSSVVSKRIFKTLLI</sequence>